<comment type="subcellular location">
    <subcellularLocation>
        <location evidence="1">Nucleus</location>
    </subcellularLocation>
</comment>
<evidence type="ECO:0000256" key="1">
    <source>
        <dbReference type="ARBA" id="ARBA00004123"/>
    </source>
</evidence>
<feature type="region of interest" description="Disordered" evidence="3">
    <location>
        <begin position="726"/>
        <end position="821"/>
    </location>
</feature>
<evidence type="ECO:0000256" key="2">
    <source>
        <dbReference type="ARBA" id="ARBA00023242"/>
    </source>
</evidence>
<feature type="compositionally biased region" description="Polar residues" evidence="3">
    <location>
        <begin position="246"/>
        <end position="260"/>
    </location>
</feature>
<feature type="compositionally biased region" description="Basic residues" evidence="3">
    <location>
        <begin position="751"/>
        <end position="761"/>
    </location>
</feature>
<feature type="region of interest" description="Disordered" evidence="3">
    <location>
        <begin position="357"/>
        <end position="386"/>
    </location>
</feature>
<dbReference type="Proteomes" id="UP001381693">
    <property type="component" value="Unassembled WGS sequence"/>
</dbReference>
<protein>
    <recommendedName>
        <fullName evidence="4">KANL2-like probable zinc-finger domain-containing protein</fullName>
    </recommendedName>
</protein>
<dbReference type="InterPro" id="IPR025927">
    <property type="entry name" value="Znf_KANL2-like"/>
</dbReference>
<gene>
    <name evidence="5" type="ORF">SK128_023804</name>
</gene>
<proteinExistence type="predicted"/>
<dbReference type="Pfam" id="PF13891">
    <property type="entry name" value="zf-C3HC3H_KANSL2"/>
    <property type="match status" value="1"/>
</dbReference>
<evidence type="ECO:0000313" key="5">
    <source>
        <dbReference type="EMBL" id="KAK7074424.1"/>
    </source>
</evidence>
<dbReference type="PANTHER" id="PTHR16198:SF2">
    <property type="entry name" value="INO80 COMPLEX SUBUNIT D"/>
    <property type="match status" value="1"/>
</dbReference>
<dbReference type="EMBL" id="JAXCGZ010011606">
    <property type="protein sequence ID" value="KAK7074424.1"/>
    <property type="molecule type" value="Genomic_DNA"/>
</dbReference>
<feature type="compositionally biased region" description="Basic and acidic residues" evidence="3">
    <location>
        <begin position="288"/>
        <end position="318"/>
    </location>
</feature>
<accession>A0AAN9A513</accession>
<feature type="compositionally biased region" description="Pro residues" evidence="3">
    <location>
        <begin position="71"/>
        <end position="95"/>
    </location>
</feature>
<feature type="compositionally biased region" description="Low complexity" evidence="3">
    <location>
        <begin position="133"/>
        <end position="144"/>
    </location>
</feature>
<feature type="compositionally biased region" description="Basic and acidic residues" evidence="3">
    <location>
        <begin position="269"/>
        <end position="281"/>
    </location>
</feature>
<feature type="compositionally biased region" description="Acidic residues" evidence="3">
    <location>
        <begin position="810"/>
        <end position="821"/>
    </location>
</feature>
<feature type="region of interest" description="Disordered" evidence="3">
    <location>
        <begin position="246"/>
        <end position="345"/>
    </location>
</feature>
<dbReference type="GO" id="GO:0005634">
    <property type="term" value="C:nucleus"/>
    <property type="evidence" value="ECO:0007669"/>
    <property type="project" value="UniProtKB-SubCell"/>
</dbReference>
<name>A0AAN9A513_HALRR</name>
<organism evidence="5 6">
    <name type="scientific">Halocaridina rubra</name>
    <name type="common">Hawaiian red shrimp</name>
    <dbReference type="NCBI Taxonomy" id="373956"/>
    <lineage>
        <taxon>Eukaryota</taxon>
        <taxon>Metazoa</taxon>
        <taxon>Ecdysozoa</taxon>
        <taxon>Arthropoda</taxon>
        <taxon>Crustacea</taxon>
        <taxon>Multicrustacea</taxon>
        <taxon>Malacostraca</taxon>
        <taxon>Eumalacostraca</taxon>
        <taxon>Eucarida</taxon>
        <taxon>Decapoda</taxon>
        <taxon>Pleocyemata</taxon>
        <taxon>Caridea</taxon>
        <taxon>Atyoidea</taxon>
        <taxon>Atyidae</taxon>
        <taxon>Halocaridina</taxon>
    </lineage>
</organism>
<evidence type="ECO:0000256" key="3">
    <source>
        <dbReference type="SAM" id="MobiDB-lite"/>
    </source>
</evidence>
<comment type="caution">
    <text evidence="5">The sequence shown here is derived from an EMBL/GenBank/DDBJ whole genome shotgun (WGS) entry which is preliminary data.</text>
</comment>
<feature type="domain" description="KANL2-like probable zinc-finger" evidence="4">
    <location>
        <begin position="662"/>
        <end position="719"/>
    </location>
</feature>
<dbReference type="PANTHER" id="PTHR16198">
    <property type="match status" value="1"/>
</dbReference>
<dbReference type="AlphaFoldDB" id="A0AAN9A513"/>
<evidence type="ECO:0000259" key="4">
    <source>
        <dbReference type="Pfam" id="PF13891"/>
    </source>
</evidence>
<feature type="region of interest" description="Disordered" evidence="3">
    <location>
        <begin position="1"/>
        <end position="171"/>
    </location>
</feature>
<evidence type="ECO:0000313" key="6">
    <source>
        <dbReference type="Proteomes" id="UP001381693"/>
    </source>
</evidence>
<keyword evidence="6" id="KW-1185">Reference proteome</keyword>
<reference evidence="5 6" key="1">
    <citation type="submission" date="2023-11" db="EMBL/GenBank/DDBJ databases">
        <title>Halocaridina rubra genome assembly.</title>
        <authorList>
            <person name="Smith C."/>
        </authorList>
    </citation>
    <scope>NUCLEOTIDE SEQUENCE [LARGE SCALE GENOMIC DNA]</scope>
    <source>
        <strain evidence="5">EP-1</strain>
        <tissue evidence="5">Whole</tissue>
    </source>
</reference>
<keyword evidence="2" id="KW-0539">Nucleus</keyword>
<feature type="compositionally biased region" description="Low complexity" evidence="3">
    <location>
        <begin position="762"/>
        <end position="809"/>
    </location>
</feature>
<sequence>MMQESPRLPPMLSPSWTPPAIASSNSVDAGHRGTGKRARGAGILNGHHGRPISSVHHPRQQSQSSQDSPYPQSPVPSPAPPPTSPQQPSSIPPQSPTSLRDTPKIQATPKRASVPVLLPESPSAVNQTKGKDLWGSWLGSSLGSPRGRGDIHKSRNSSSPSHSSSELRTSGFDMTKLYPELSAKLGLTKPAHNENPNNHKNGITLKEHFNSGCLKKLEHVTDDSRIKIISTGQIINNTKGMSTISRIGNGIPSSKASCNSKVFGKPKHKSSDRGPRKDCHSRSSVRSDSSDRGSKRDGHSRIKPETSDNKLPRKDGHGRLGGHWEAGDKGSSRKDHTKSGIRSEPLVSGVLHYSVHGLSRSPNKGPVSSYNNSSSRVNGGGSYMGNVKSSIPSSSILEEQLRGGAPSPKQVTGVSSPVLTHHQHQKLQEVVASRASTLSATLPVSTASSCAATPSRSLVMAPATYPPSVAAHQPRVVTIPPRKLPHPALARASSASLPQSLLRVHTLREKHYAYNSDLFPLGVETSEESDTSDVDDMCGSQQGWVDPTEDVHGHTAPEVLHSYNSSNSQRSAMLAAALASQRRQVEASRLRSGVLAWEAEKKCLLTHSLVDAARTHPRLSSDACCLYRTLQTNIESPKLKHRYKSSVLVRRECVYNDGRGKGECSERSLPGTRHCLRHIMYNVDQLLFTHCTARLPDNTLCRIPVFDVFHELPLCAEHSKKKENINKSVSVEAPKPKRPRKKNKMPILSRYGKRSKKRRRSSNSTSSIIPSTSVRPPMASQSSLSSPQPSPSTPQTSPHFSTTSCTDSFAEAEESELEDDMEGMVEGLDAASRLLDPRDFQDVLNRIPDHELTQLFDAPEGKSGEFDSHTDDKEEIEGHRVEDMDQGCSSHPARTSVVHPAVISSTTTISASATPPLAEEGTTLSLDESTLNELVAGNIPIDSIISSSFNQQELNAISQALSNIVQENNINLAGFDLNAGNSYPASEVGGSVVDVSDSSLMSQTSDAAGQTEYCESPTTSQASECKVNLLSQRPGLLTDTATLSPLK</sequence>
<feature type="compositionally biased region" description="Low complexity" evidence="3">
    <location>
        <begin position="60"/>
        <end position="70"/>
    </location>
</feature>
<feature type="compositionally biased region" description="Basic and acidic residues" evidence="3">
    <location>
        <begin position="325"/>
        <end position="338"/>
    </location>
</feature>
<feature type="compositionally biased region" description="Low complexity" evidence="3">
    <location>
        <begin position="367"/>
        <end position="377"/>
    </location>
</feature>